<dbReference type="GeneID" id="31363807"/>
<dbReference type="RefSeq" id="XP_020430983.1">
    <property type="nucleotide sequence ID" value="XM_020579144.1"/>
</dbReference>
<keyword evidence="2" id="KW-1185">Reference proteome</keyword>
<name>D3BHV9_HETP5</name>
<dbReference type="EMBL" id="ADBJ01000037">
    <property type="protein sequence ID" value="EFA78859.1"/>
    <property type="molecule type" value="Genomic_DNA"/>
</dbReference>
<protein>
    <submittedName>
        <fullName evidence="1">Uncharacterized protein</fullName>
    </submittedName>
</protein>
<comment type="caution">
    <text evidence="1">The sequence shown here is derived from an EMBL/GenBank/DDBJ whole genome shotgun (WGS) entry which is preliminary data.</text>
</comment>
<reference evidence="1 2" key="1">
    <citation type="journal article" date="2011" name="Genome Res.">
        <title>Phylogeny-wide analysis of social amoeba genomes highlights ancient origins for complex intercellular communication.</title>
        <authorList>
            <person name="Heidel A.J."/>
            <person name="Lawal H.M."/>
            <person name="Felder M."/>
            <person name="Schilde C."/>
            <person name="Helps N.R."/>
            <person name="Tunggal B."/>
            <person name="Rivero F."/>
            <person name="John U."/>
            <person name="Schleicher M."/>
            <person name="Eichinger L."/>
            <person name="Platzer M."/>
            <person name="Noegel A.A."/>
            <person name="Schaap P."/>
            <person name="Gloeckner G."/>
        </authorList>
    </citation>
    <scope>NUCLEOTIDE SEQUENCE [LARGE SCALE GENOMIC DNA]</scope>
    <source>
        <strain evidence="2">ATCC 26659 / Pp 5 / PN500</strain>
    </source>
</reference>
<sequence>MFDTDFGSLSLAAEVGMNWTTRYLDIAGNGFNPSPRRTNGAFAITADGIDDTTTGFGILLPLTNSIISFSFFEINPT</sequence>
<dbReference type="Proteomes" id="UP000001396">
    <property type="component" value="Unassembled WGS sequence"/>
</dbReference>
<proteinExistence type="predicted"/>
<evidence type="ECO:0000313" key="2">
    <source>
        <dbReference type="Proteomes" id="UP000001396"/>
    </source>
</evidence>
<dbReference type="InParanoid" id="D3BHV9"/>
<accession>D3BHV9</accession>
<organism evidence="1 2">
    <name type="scientific">Heterostelium pallidum (strain ATCC 26659 / Pp 5 / PN500)</name>
    <name type="common">Cellular slime mold</name>
    <name type="synonym">Polysphondylium pallidum</name>
    <dbReference type="NCBI Taxonomy" id="670386"/>
    <lineage>
        <taxon>Eukaryota</taxon>
        <taxon>Amoebozoa</taxon>
        <taxon>Evosea</taxon>
        <taxon>Eumycetozoa</taxon>
        <taxon>Dictyostelia</taxon>
        <taxon>Acytosteliales</taxon>
        <taxon>Acytosteliaceae</taxon>
        <taxon>Heterostelium</taxon>
    </lineage>
</organism>
<evidence type="ECO:0000313" key="1">
    <source>
        <dbReference type="EMBL" id="EFA78859.1"/>
    </source>
</evidence>
<gene>
    <name evidence="1" type="ORF">PPL_08327</name>
</gene>
<dbReference type="AlphaFoldDB" id="D3BHV9"/>